<keyword evidence="2" id="KW-0472">Membrane</keyword>
<feature type="compositionally biased region" description="Basic and acidic residues" evidence="1">
    <location>
        <begin position="90"/>
        <end position="108"/>
    </location>
</feature>
<dbReference type="RefSeq" id="WP_310273190.1">
    <property type="nucleotide sequence ID" value="NZ_JAVDXW010000001.1"/>
</dbReference>
<dbReference type="Proteomes" id="UP001180845">
    <property type="component" value="Unassembled WGS sequence"/>
</dbReference>
<comment type="caution">
    <text evidence="3">The sequence shown here is derived from an EMBL/GenBank/DDBJ whole genome shotgun (WGS) entry which is preliminary data.</text>
</comment>
<dbReference type="AlphaFoldDB" id="A0AAE3ZBS7"/>
<organism evidence="3 4">
    <name type="scientific">Haloactinomyces albus</name>
    <dbReference type="NCBI Taxonomy" id="1352928"/>
    <lineage>
        <taxon>Bacteria</taxon>
        <taxon>Bacillati</taxon>
        <taxon>Actinomycetota</taxon>
        <taxon>Actinomycetes</taxon>
        <taxon>Actinopolysporales</taxon>
        <taxon>Actinopolysporaceae</taxon>
        <taxon>Haloactinomyces</taxon>
    </lineage>
</organism>
<sequence length="289" mass="30043">MSGADRHSEAPQDPPWSPELLADFHAELLDQETQDAVHAQVRTDSQAREVLSALETTSAELRTLPSPAIPDDVTERIEAALQEAAASRQRPVERERAERERAERERAEPGPAKTGLGRRITGKGGHSRINSRTGRDRGLGWTVGPVAVAAAMVGAVIVVASPGNGPTDEQPLAAEPHSAATSGSTPAQPAPLALRGNNLALSGEQFAEVLGSEQYTGLSAPKQLIGCLRANGVDDGGKPLGARAVTLNGKSAQLLILSTGRIGEFRLLAVGPDCGPGRSATIADTTFGG</sequence>
<protein>
    <recommendedName>
        <fullName evidence="5">Anti-sigma-M factor RsmA</fullName>
    </recommendedName>
</protein>
<keyword evidence="2" id="KW-1133">Transmembrane helix</keyword>
<feature type="region of interest" description="Disordered" evidence="1">
    <location>
        <begin position="165"/>
        <end position="190"/>
    </location>
</feature>
<keyword evidence="2" id="KW-0812">Transmembrane</keyword>
<keyword evidence="4" id="KW-1185">Reference proteome</keyword>
<evidence type="ECO:0000256" key="2">
    <source>
        <dbReference type="SAM" id="Phobius"/>
    </source>
</evidence>
<evidence type="ECO:0000313" key="4">
    <source>
        <dbReference type="Proteomes" id="UP001180845"/>
    </source>
</evidence>
<accession>A0AAE3ZBS7</accession>
<proteinExistence type="predicted"/>
<gene>
    <name evidence="3" type="ORF">JOF55_002209</name>
</gene>
<evidence type="ECO:0008006" key="5">
    <source>
        <dbReference type="Google" id="ProtNLM"/>
    </source>
</evidence>
<evidence type="ECO:0000313" key="3">
    <source>
        <dbReference type="EMBL" id="MDR7302028.1"/>
    </source>
</evidence>
<reference evidence="3" key="1">
    <citation type="submission" date="2023-07" db="EMBL/GenBank/DDBJ databases">
        <title>Sequencing the genomes of 1000 actinobacteria strains.</title>
        <authorList>
            <person name="Klenk H.-P."/>
        </authorList>
    </citation>
    <scope>NUCLEOTIDE SEQUENCE</scope>
    <source>
        <strain evidence="3">DSM 45977</strain>
    </source>
</reference>
<feature type="region of interest" description="Disordered" evidence="1">
    <location>
        <begin position="83"/>
        <end position="136"/>
    </location>
</feature>
<name>A0AAE3ZBS7_9ACTN</name>
<dbReference type="EMBL" id="JAVDXW010000001">
    <property type="protein sequence ID" value="MDR7302028.1"/>
    <property type="molecule type" value="Genomic_DNA"/>
</dbReference>
<feature type="region of interest" description="Disordered" evidence="1">
    <location>
        <begin position="1"/>
        <end position="20"/>
    </location>
</feature>
<feature type="transmembrane region" description="Helical" evidence="2">
    <location>
        <begin position="138"/>
        <end position="160"/>
    </location>
</feature>
<evidence type="ECO:0000256" key="1">
    <source>
        <dbReference type="SAM" id="MobiDB-lite"/>
    </source>
</evidence>
<feature type="compositionally biased region" description="Basic and acidic residues" evidence="1">
    <location>
        <begin position="1"/>
        <end position="10"/>
    </location>
</feature>